<organism evidence="1 2">
    <name type="scientific">Sorangium cellulosum</name>
    <name type="common">Polyangium cellulosum</name>
    <dbReference type="NCBI Taxonomy" id="56"/>
    <lineage>
        <taxon>Bacteria</taxon>
        <taxon>Pseudomonadati</taxon>
        <taxon>Myxococcota</taxon>
        <taxon>Polyangia</taxon>
        <taxon>Polyangiales</taxon>
        <taxon>Polyangiaceae</taxon>
        <taxon>Sorangium</taxon>
    </lineage>
</organism>
<dbReference type="Proteomes" id="UP000075604">
    <property type="component" value="Unassembled WGS sequence"/>
</dbReference>
<protein>
    <submittedName>
        <fullName evidence="1">Uncharacterized protein</fullName>
    </submittedName>
</protein>
<accession>A0A150Q0Y6</accession>
<name>A0A150Q0Y6_SORCE</name>
<reference evidence="1 2" key="1">
    <citation type="submission" date="2014-02" db="EMBL/GenBank/DDBJ databases">
        <title>The small core and large imbalanced accessory genome model reveals a collaborative survival strategy of Sorangium cellulosum strains in nature.</title>
        <authorList>
            <person name="Han K."/>
            <person name="Peng R."/>
            <person name="Blom J."/>
            <person name="Li Y.-Z."/>
        </authorList>
    </citation>
    <scope>NUCLEOTIDE SEQUENCE [LARGE SCALE GENOMIC DNA]</scope>
    <source>
        <strain evidence="1 2">So0157-18</strain>
    </source>
</reference>
<dbReference type="AlphaFoldDB" id="A0A150Q0Y6"/>
<gene>
    <name evidence="1" type="ORF">BE04_43365</name>
</gene>
<evidence type="ECO:0000313" key="2">
    <source>
        <dbReference type="Proteomes" id="UP000075604"/>
    </source>
</evidence>
<evidence type="ECO:0000313" key="1">
    <source>
        <dbReference type="EMBL" id="KYF61612.1"/>
    </source>
</evidence>
<proteinExistence type="predicted"/>
<sequence length="216" mass="23130">MGLVVPLLYKYYRDYYGLPVDISNSGVGDVAGFVTRRFGEINSTSLTLQVGVPTGVHDAQYKNDYLTQEKQLGLGKVSGSVTLDHTIDKTWGLIVLGGSFGYRGGENELGNYRAPAAALYGYSGYFWGPLVPSLGLSLSHFFGADRDRGLDQEVQLWAVTGTLAVEWSNAWLAILGGVSLPLGWDKRGVVDGAANTSQGVGLQPWTAGIGFTVSPF</sequence>
<comment type="caution">
    <text evidence="1">The sequence shown here is derived from an EMBL/GenBank/DDBJ whole genome shotgun (WGS) entry which is preliminary data.</text>
</comment>
<dbReference type="EMBL" id="JELX01000781">
    <property type="protein sequence ID" value="KYF61612.1"/>
    <property type="molecule type" value="Genomic_DNA"/>
</dbReference>